<proteinExistence type="predicted"/>
<organism evidence="2 3">
    <name type="scientific">Tolypothrix tenuis PCC 7101</name>
    <dbReference type="NCBI Taxonomy" id="231146"/>
    <lineage>
        <taxon>Bacteria</taxon>
        <taxon>Bacillati</taxon>
        <taxon>Cyanobacteriota</taxon>
        <taxon>Cyanophyceae</taxon>
        <taxon>Nostocales</taxon>
        <taxon>Tolypothrichaceae</taxon>
        <taxon>Tolypothrix</taxon>
    </lineage>
</organism>
<feature type="region of interest" description="Disordered" evidence="1">
    <location>
        <begin position="159"/>
        <end position="187"/>
    </location>
</feature>
<name>A0A1Z4N468_9CYAN</name>
<protein>
    <submittedName>
        <fullName evidence="2">Uncharacterized protein</fullName>
    </submittedName>
</protein>
<gene>
    <name evidence="2" type="ORF">NIES37_44890</name>
</gene>
<dbReference type="AlphaFoldDB" id="A0A1Z4N468"/>
<sequence length="187" mass="21436">MPYTKKDLRDKYHLSNSTLHEHLKDCGLNTKDPVFTDEQIHSIFDVAEQMRKEGYSSKQIRQHFGVGNPQETPPPSASSERNVFTDAVAQTVKGFMQAEAREAVRKVLPLIPLIVEQEFIALIQSGEFHESFIDYEEKVRSPERNHYYDVTSYTVTDVGGLGAAEDDEEENKKAREEEKTVDEEKKE</sequence>
<dbReference type="EMBL" id="AP018248">
    <property type="protein sequence ID" value="BAZ00497.1"/>
    <property type="molecule type" value="Genomic_DNA"/>
</dbReference>
<evidence type="ECO:0000313" key="2">
    <source>
        <dbReference type="EMBL" id="BAZ00497.1"/>
    </source>
</evidence>
<evidence type="ECO:0000313" key="3">
    <source>
        <dbReference type="Proteomes" id="UP000218785"/>
    </source>
</evidence>
<feature type="compositionally biased region" description="Basic and acidic residues" evidence="1">
    <location>
        <begin position="170"/>
        <end position="187"/>
    </location>
</feature>
<keyword evidence="3" id="KW-1185">Reference proteome</keyword>
<accession>A0A1Z4N468</accession>
<evidence type="ECO:0000256" key="1">
    <source>
        <dbReference type="SAM" id="MobiDB-lite"/>
    </source>
</evidence>
<reference evidence="2 3" key="1">
    <citation type="submission" date="2017-06" db="EMBL/GenBank/DDBJ databases">
        <title>Genome sequencing of cyanobaciteial culture collection at National Institute for Environmental Studies (NIES).</title>
        <authorList>
            <person name="Hirose Y."/>
            <person name="Shimura Y."/>
            <person name="Fujisawa T."/>
            <person name="Nakamura Y."/>
            <person name="Kawachi M."/>
        </authorList>
    </citation>
    <scope>NUCLEOTIDE SEQUENCE [LARGE SCALE GENOMIC DNA]</scope>
    <source>
        <strain evidence="2 3">NIES-37</strain>
    </source>
</reference>
<dbReference type="KEGG" id="ttq:NIES37_44890"/>
<dbReference type="Proteomes" id="UP000218785">
    <property type="component" value="Chromosome"/>
</dbReference>